<dbReference type="Proteomes" id="UP000747542">
    <property type="component" value="Unassembled WGS sequence"/>
</dbReference>
<name>A0A8J5MPS4_HOMAM</name>
<evidence type="ECO:0000313" key="5">
    <source>
        <dbReference type="Proteomes" id="UP000747542"/>
    </source>
</evidence>
<dbReference type="EMBL" id="JAHLQT010033762">
    <property type="protein sequence ID" value="KAG7159185.1"/>
    <property type="molecule type" value="Genomic_DNA"/>
</dbReference>
<keyword evidence="2" id="KW-0472">Membrane</keyword>
<evidence type="ECO:0000256" key="1">
    <source>
        <dbReference type="ARBA" id="ARBA00023157"/>
    </source>
</evidence>
<protein>
    <submittedName>
        <fullName evidence="4">Putative CUB domain-containing protein-like 10</fullName>
    </submittedName>
</protein>
<keyword evidence="2" id="KW-1133">Transmembrane helix</keyword>
<organism evidence="4 5">
    <name type="scientific">Homarus americanus</name>
    <name type="common">American lobster</name>
    <dbReference type="NCBI Taxonomy" id="6706"/>
    <lineage>
        <taxon>Eukaryota</taxon>
        <taxon>Metazoa</taxon>
        <taxon>Ecdysozoa</taxon>
        <taxon>Arthropoda</taxon>
        <taxon>Crustacea</taxon>
        <taxon>Multicrustacea</taxon>
        <taxon>Malacostraca</taxon>
        <taxon>Eumalacostraca</taxon>
        <taxon>Eucarida</taxon>
        <taxon>Decapoda</taxon>
        <taxon>Pleocyemata</taxon>
        <taxon>Astacidea</taxon>
        <taxon>Nephropoidea</taxon>
        <taxon>Nephropidae</taxon>
        <taxon>Homarus</taxon>
    </lineage>
</organism>
<comment type="caution">
    <text evidence="4">The sequence shown here is derived from an EMBL/GenBank/DDBJ whole genome shotgun (WGS) entry which is preliminary data.</text>
</comment>
<evidence type="ECO:0000256" key="2">
    <source>
        <dbReference type="SAM" id="Phobius"/>
    </source>
</evidence>
<gene>
    <name evidence="4" type="primary">Cdcp-L10</name>
    <name evidence="4" type="ORF">Hamer_G016574</name>
</gene>
<accession>A0A8J5MPS4</accession>
<reference evidence="4" key="1">
    <citation type="journal article" date="2021" name="Sci. Adv.">
        <title>The American lobster genome reveals insights on longevity, neural, and immune adaptations.</title>
        <authorList>
            <person name="Polinski J.M."/>
            <person name="Zimin A.V."/>
            <person name="Clark K.F."/>
            <person name="Kohn A.B."/>
            <person name="Sadowski N."/>
            <person name="Timp W."/>
            <person name="Ptitsyn A."/>
            <person name="Khanna P."/>
            <person name="Romanova D.Y."/>
            <person name="Williams P."/>
            <person name="Greenwood S.J."/>
            <person name="Moroz L.L."/>
            <person name="Walt D.R."/>
            <person name="Bodnar A.G."/>
        </authorList>
    </citation>
    <scope>NUCLEOTIDE SEQUENCE</scope>
    <source>
        <strain evidence="4">GMGI-L3</strain>
    </source>
</reference>
<keyword evidence="2" id="KW-0812">Transmembrane</keyword>
<feature type="domain" description="CUB" evidence="3">
    <location>
        <begin position="105"/>
        <end position="158"/>
    </location>
</feature>
<dbReference type="InterPro" id="IPR000859">
    <property type="entry name" value="CUB_dom"/>
</dbReference>
<feature type="non-terminal residue" evidence="4">
    <location>
        <position position="1"/>
    </location>
</feature>
<evidence type="ECO:0000259" key="3">
    <source>
        <dbReference type="Pfam" id="PF00431"/>
    </source>
</evidence>
<proteinExistence type="predicted"/>
<dbReference type="Gene3D" id="2.60.120.290">
    <property type="entry name" value="Spermadhesin, CUB domain"/>
    <property type="match status" value="1"/>
</dbReference>
<sequence length="312" mass="35007">TLVDIDQSVHVMVGRDQSVHVMVSRDQSVHVMVGSDQSMHIIVGRDQSVHVMVGRDHLLYIMMGRDQSLHVMVDTDQSVHIVVSRDQSVYSTSCPLKKSDFHRVCGTEKHAQSGWMQSIGYPQYYLGEPGVCTVTIRVDEGQHIQLTITDLSLRAIGCETPATPVDGYMAYRNATHAEYWCCVRHVFPDTHARRRLLKCNRAHTWNDTLPDCADLEELFQDGNITETQYQNMVNGSSGYAMAEMLRQAHLVYDLVVPTVIMSVLVLGNVAIVFLIIYCRRGVIEEGANCEELESIKANPEPTDVVDSKPCEV</sequence>
<keyword evidence="1" id="KW-1015">Disulfide bond</keyword>
<dbReference type="InterPro" id="IPR035914">
    <property type="entry name" value="Sperma_CUB_dom_sf"/>
</dbReference>
<evidence type="ECO:0000313" key="4">
    <source>
        <dbReference type="EMBL" id="KAG7159185.1"/>
    </source>
</evidence>
<dbReference type="Pfam" id="PF00431">
    <property type="entry name" value="CUB"/>
    <property type="match status" value="1"/>
</dbReference>
<dbReference type="AlphaFoldDB" id="A0A8J5MPS4"/>
<dbReference type="SUPFAM" id="SSF49854">
    <property type="entry name" value="Spermadhesin, CUB domain"/>
    <property type="match status" value="1"/>
</dbReference>
<feature type="transmembrane region" description="Helical" evidence="2">
    <location>
        <begin position="254"/>
        <end position="277"/>
    </location>
</feature>
<keyword evidence="5" id="KW-1185">Reference proteome</keyword>